<feature type="domain" description="Deacetylase PdaC" evidence="2">
    <location>
        <begin position="21"/>
        <end position="97"/>
    </location>
</feature>
<dbReference type="InterPro" id="IPR025303">
    <property type="entry name" value="PdaC"/>
</dbReference>
<keyword evidence="4" id="KW-1185">Reference proteome</keyword>
<dbReference type="Gene3D" id="3.90.640.20">
    <property type="entry name" value="Heat-shock cognate protein, ATPase"/>
    <property type="match status" value="1"/>
</dbReference>
<dbReference type="InterPro" id="IPR037126">
    <property type="entry name" value="PdaC/RsiV-like_sf"/>
</dbReference>
<dbReference type="Pfam" id="PF13739">
    <property type="entry name" value="PdaC"/>
    <property type="match status" value="1"/>
</dbReference>
<evidence type="ECO:0000259" key="1">
    <source>
        <dbReference type="Pfam" id="PF11738"/>
    </source>
</evidence>
<dbReference type="InterPro" id="IPR021729">
    <property type="entry name" value="DUF3298"/>
</dbReference>
<evidence type="ECO:0000313" key="3">
    <source>
        <dbReference type="EMBL" id="MCD4837706.1"/>
    </source>
</evidence>
<accession>A0ABS8QFY0</accession>
<reference evidence="3 4" key="1">
    <citation type="journal article" date="2023" name="Antonie Van Leeuwenhoek">
        <title>Unveiling the genomic potential of a novel thermostable glycoside hydrolases producing Neobacillus sedimentimangrovi UE25.</title>
        <authorList>
            <person name="Ejaz U."/>
            <person name="Saleem F."/>
            <person name="Rashid R."/>
            <person name="Hasan K.A."/>
            <person name="Syed M.N."/>
            <person name="Sohail M."/>
        </authorList>
    </citation>
    <scope>NUCLEOTIDE SEQUENCE [LARGE SCALE GENOMIC DNA]</scope>
    <source>
        <strain evidence="3 4">UE25</strain>
    </source>
</reference>
<protein>
    <submittedName>
        <fullName evidence="3">DUF3298 and DUF4163 domain-containing protein</fullName>
    </submittedName>
</protein>
<comment type="caution">
    <text evidence="3">The sequence shown here is derived from an EMBL/GenBank/DDBJ whole genome shotgun (WGS) entry which is preliminary data.</text>
</comment>
<dbReference type="EMBL" id="JAJODE010000003">
    <property type="protein sequence ID" value="MCD4837706.1"/>
    <property type="molecule type" value="Genomic_DNA"/>
</dbReference>
<dbReference type="Proteomes" id="UP001162836">
    <property type="component" value="Unassembled WGS sequence"/>
</dbReference>
<evidence type="ECO:0000259" key="2">
    <source>
        <dbReference type="Pfam" id="PF13739"/>
    </source>
</evidence>
<dbReference type="RefSeq" id="WP_231314107.1">
    <property type="nucleotide sequence ID" value="NZ_JAJODE010000003.1"/>
</dbReference>
<proteinExistence type="predicted"/>
<gene>
    <name evidence="3" type="ORF">LRS37_02190</name>
</gene>
<evidence type="ECO:0000313" key="4">
    <source>
        <dbReference type="Proteomes" id="UP001162836"/>
    </source>
</evidence>
<feature type="domain" description="DUF3298" evidence="1">
    <location>
        <begin position="115"/>
        <end position="185"/>
    </location>
</feature>
<dbReference type="Gene3D" id="3.30.565.40">
    <property type="entry name" value="Fervidobacterium nodosum Rt17-B1 like"/>
    <property type="match status" value="1"/>
</dbReference>
<dbReference type="Pfam" id="PF11738">
    <property type="entry name" value="DUF3298"/>
    <property type="match status" value="1"/>
</dbReference>
<sequence>MSITLPVCIRPLMISLGTDKKVLYPQVYNLRNKEFESLINQAIVQQTQWMIDKQAGNMPTSVVEMLGSYEFKNNQREVLSLTLSNYTYHYHAAHGMTYIKSLTFDLQKGQQCELKDLFKQGSDYVKRLSTLIQQQINERNVPLLDTFTSIKPNQDFYIADKTIVIYFQLYEITPYVYGFPMFPISVYSIQDIINENGPLGRMAVNN</sequence>
<name>A0ABS8QFY0_9BACI</name>
<organism evidence="3 4">
    <name type="scientific">Neobacillus sedimentimangrovi</name>
    <dbReference type="NCBI Taxonomy" id="2699460"/>
    <lineage>
        <taxon>Bacteria</taxon>
        <taxon>Bacillati</taxon>
        <taxon>Bacillota</taxon>
        <taxon>Bacilli</taxon>
        <taxon>Bacillales</taxon>
        <taxon>Bacillaceae</taxon>
        <taxon>Neobacillus</taxon>
    </lineage>
</organism>